<evidence type="ECO:0000313" key="1">
    <source>
        <dbReference type="EMBL" id="GAV64362.1"/>
    </source>
</evidence>
<dbReference type="InterPro" id="IPR013924">
    <property type="entry name" value="RNase_H2_suC"/>
</dbReference>
<dbReference type="PANTHER" id="PTHR47204:SF1">
    <property type="entry name" value="RIBONUCLEASE H2 SUBUNIT C"/>
    <property type="match status" value="1"/>
</dbReference>
<reference evidence="2" key="1">
    <citation type="submission" date="2016-04" db="EMBL/GenBank/DDBJ databases">
        <title>Cephalotus genome sequencing.</title>
        <authorList>
            <person name="Fukushima K."/>
            <person name="Hasebe M."/>
            <person name="Fang X."/>
        </authorList>
    </citation>
    <scope>NUCLEOTIDE SEQUENCE [LARGE SCALE GENOMIC DNA]</scope>
    <source>
        <strain evidence="2">cv. St1</strain>
    </source>
</reference>
<comment type="caution">
    <text evidence="1">The sequence shown here is derived from an EMBL/GenBank/DDBJ whole genome shotgun (WGS) entry which is preliminary data.</text>
</comment>
<dbReference type="Pfam" id="PF08615">
    <property type="entry name" value="RNase_H2_suC"/>
    <property type="match status" value="1"/>
</dbReference>
<dbReference type="AlphaFoldDB" id="A0A1Q3B9A0"/>
<protein>
    <submittedName>
        <fullName evidence="1">RNase_H2_suC domain-containing protein/PP2 domain-containing protein</fullName>
    </submittedName>
</protein>
<dbReference type="GO" id="GO:0006401">
    <property type="term" value="P:RNA catabolic process"/>
    <property type="evidence" value="ECO:0007669"/>
    <property type="project" value="InterPro"/>
</dbReference>
<dbReference type="GO" id="GO:0032299">
    <property type="term" value="C:ribonuclease H2 complex"/>
    <property type="evidence" value="ECO:0007669"/>
    <property type="project" value="InterPro"/>
</dbReference>
<dbReference type="InParanoid" id="A0A1Q3B9A0"/>
<dbReference type="PANTHER" id="PTHR47204">
    <property type="entry name" value="OS02G0168900 PROTEIN"/>
    <property type="match status" value="1"/>
</dbReference>
<dbReference type="OrthoDB" id="6222486at2759"/>
<dbReference type="Gene3D" id="2.40.128.680">
    <property type="match status" value="1"/>
</dbReference>
<sequence>MEGSIEMKKKSVANLTGGVHHLPCRIKYDGPSSVSHYFNPKPTDVEVEGLKVEEAHFRGRKLLGATLPMPQGYSGFVLGKKSLGVKKASDVSEGVGNIWEMNAKFGNITYWNHDTLPSQNDSILRSLHWLAVADAVSFCLIQQNKFKPKWSILHLISLFMFLMGMQEIVFPPRALKIVWGKDRNSWIIPENGDPAELVGVSWLEVTGSKLLEVGKYDISFKISLNEKATGWDDYPIFMMARVGGRGRYTWRKVSLPKEGTKSIPADSEKLEIEVKPDSVDKTLYFGLYEVWSGKMKRGLIIHEAVVKKI</sequence>
<proteinExistence type="predicted"/>
<accession>A0A1Q3B9A0</accession>
<dbReference type="Pfam" id="PF14299">
    <property type="entry name" value="PP2"/>
    <property type="match status" value="1"/>
</dbReference>
<name>A0A1Q3B9A0_CEPFO</name>
<gene>
    <name evidence="1" type="ORF">CFOL_v3_07880</name>
</gene>
<dbReference type="EMBL" id="BDDD01000342">
    <property type="protein sequence ID" value="GAV64362.1"/>
    <property type="molecule type" value="Genomic_DNA"/>
</dbReference>
<evidence type="ECO:0000313" key="2">
    <source>
        <dbReference type="Proteomes" id="UP000187406"/>
    </source>
</evidence>
<keyword evidence="2" id="KW-1185">Reference proteome</keyword>
<dbReference type="CDD" id="cd09271">
    <property type="entry name" value="RNase_H2-C"/>
    <property type="match status" value="1"/>
</dbReference>
<dbReference type="InterPro" id="IPR025886">
    <property type="entry name" value="PP2-like"/>
</dbReference>
<dbReference type="Proteomes" id="UP000187406">
    <property type="component" value="Unassembled WGS sequence"/>
</dbReference>
<organism evidence="1 2">
    <name type="scientific">Cephalotus follicularis</name>
    <name type="common">Albany pitcher plant</name>
    <dbReference type="NCBI Taxonomy" id="3775"/>
    <lineage>
        <taxon>Eukaryota</taxon>
        <taxon>Viridiplantae</taxon>
        <taxon>Streptophyta</taxon>
        <taxon>Embryophyta</taxon>
        <taxon>Tracheophyta</taxon>
        <taxon>Spermatophyta</taxon>
        <taxon>Magnoliopsida</taxon>
        <taxon>eudicotyledons</taxon>
        <taxon>Gunneridae</taxon>
        <taxon>Pentapetalae</taxon>
        <taxon>rosids</taxon>
        <taxon>fabids</taxon>
        <taxon>Oxalidales</taxon>
        <taxon>Cephalotaceae</taxon>
        <taxon>Cephalotus</taxon>
    </lineage>
</organism>